<accession>X1A0Z2</accession>
<reference evidence="1" key="1">
    <citation type="journal article" date="2014" name="Front. Microbiol.">
        <title>High frequency of phylogenetically diverse reductive dehalogenase-homologous genes in deep subseafloor sedimentary metagenomes.</title>
        <authorList>
            <person name="Kawai M."/>
            <person name="Futagami T."/>
            <person name="Toyoda A."/>
            <person name="Takaki Y."/>
            <person name="Nishi S."/>
            <person name="Hori S."/>
            <person name="Arai W."/>
            <person name="Tsubouchi T."/>
            <person name="Morono Y."/>
            <person name="Uchiyama I."/>
            <person name="Ito T."/>
            <person name="Fujiyama A."/>
            <person name="Inagaki F."/>
            <person name="Takami H."/>
        </authorList>
    </citation>
    <scope>NUCLEOTIDE SEQUENCE</scope>
    <source>
        <strain evidence="1">Expedition CK06-06</strain>
    </source>
</reference>
<dbReference type="AlphaFoldDB" id="X1A0Z2"/>
<evidence type="ECO:0000313" key="1">
    <source>
        <dbReference type="EMBL" id="GAG75439.1"/>
    </source>
</evidence>
<gene>
    <name evidence="1" type="ORF">S01H4_28925</name>
</gene>
<organism evidence="1">
    <name type="scientific">marine sediment metagenome</name>
    <dbReference type="NCBI Taxonomy" id="412755"/>
    <lineage>
        <taxon>unclassified sequences</taxon>
        <taxon>metagenomes</taxon>
        <taxon>ecological metagenomes</taxon>
    </lineage>
</organism>
<protein>
    <submittedName>
        <fullName evidence="1">Uncharacterized protein</fullName>
    </submittedName>
</protein>
<comment type="caution">
    <text evidence="1">The sequence shown here is derived from an EMBL/GenBank/DDBJ whole genome shotgun (WGS) entry which is preliminary data.</text>
</comment>
<proteinExistence type="predicted"/>
<name>X1A0Z2_9ZZZZ</name>
<sequence>MPTEPRYRLCSLHKMSAEILLTVILRLNGLVKLNIKVIIFAS</sequence>
<dbReference type="EMBL" id="BART01014547">
    <property type="protein sequence ID" value="GAG75439.1"/>
    <property type="molecule type" value="Genomic_DNA"/>
</dbReference>